<comment type="caution">
    <text evidence="1">The sequence shown here is derived from an EMBL/GenBank/DDBJ whole genome shotgun (WGS) entry which is preliminary data.</text>
</comment>
<evidence type="ECO:0000313" key="2">
    <source>
        <dbReference type="Proteomes" id="UP000836387"/>
    </source>
</evidence>
<reference evidence="1" key="1">
    <citation type="submission" date="2020-04" db="EMBL/GenBank/DDBJ databases">
        <authorList>
            <person name="Broberg M."/>
        </authorList>
    </citation>
    <scope>NUCLEOTIDE SEQUENCE</scope>
</reference>
<gene>
    <name evidence="1" type="ORF">CRV2_00019474</name>
</gene>
<dbReference type="EMBL" id="CADEHS020000091">
    <property type="protein sequence ID" value="CAG9949460.1"/>
    <property type="molecule type" value="Genomic_DNA"/>
</dbReference>
<dbReference type="Proteomes" id="UP000836387">
    <property type="component" value="Unassembled WGS sequence"/>
</dbReference>
<keyword evidence="2" id="KW-1185">Reference proteome</keyword>
<reference evidence="1" key="2">
    <citation type="submission" date="2021-10" db="EMBL/GenBank/DDBJ databases">
        <authorList>
            <person name="Piombo E."/>
        </authorList>
    </citation>
    <scope>NUCLEOTIDE SEQUENCE</scope>
</reference>
<proteinExistence type="predicted"/>
<accession>A0ACA9U887</accession>
<organism evidence="1 2">
    <name type="scientific">Clonostachys rosea f. rosea IK726</name>
    <dbReference type="NCBI Taxonomy" id="1349383"/>
    <lineage>
        <taxon>Eukaryota</taxon>
        <taxon>Fungi</taxon>
        <taxon>Dikarya</taxon>
        <taxon>Ascomycota</taxon>
        <taxon>Pezizomycotina</taxon>
        <taxon>Sordariomycetes</taxon>
        <taxon>Hypocreomycetidae</taxon>
        <taxon>Hypocreales</taxon>
        <taxon>Bionectriaceae</taxon>
        <taxon>Clonostachys</taxon>
    </lineage>
</organism>
<sequence length="334" mass="38528">MTLMKSETGIRNAAVQYTNRALEASYQGQADWRDHEDQLTHGMNLYTSPDVKRKVADRSDSQTPKRTRAEGNVDESNVPADDSDSSAQTWACPFFRHDPLANMDCLKLKLKRIRDVKQHIQRRHNKFDTYCPRCRENFSSRKKKEEHLNLKICQELDQSISLDRGGISQEAQKKLKHRALRSKSGHEQWFDVYDIVFEDQEGPDRSSIEPQLGTFIMETTRLMQSFWKNENSWFPEYFSRQPQAQIGSQEGLQVLVNNLMGEIHRRFEERIQGSNSQKEVDSNSSSALDPPSGLLLPATELIPSSHLQHEIADPDQAILDTIDYIGQEFEIDFL</sequence>
<evidence type="ECO:0000313" key="1">
    <source>
        <dbReference type="EMBL" id="CAG9949460.1"/>
    </source>
</evidence>
<name>A0ACA9U887_BIOOC</name>
<protein>
    <submittedName>
        <fullName evidence="1">Uncharacterized protein</fullName>
    </submittedName>
</protein>